<organism evidence="1 2">
    <name type="scientific">Vibrio hangzhouensis</name>
    <dbReference type="NCBI Taxonomy" id="462991"/>
    <lineage>
        <taxon>Bacteria</taxon>
        <taxon>Pseudomonadati</taxon>
        <taxon>Pseudomonadota</taxon>
        <taxon>Gammaproteobacteria</taxon>
        <taxon>Vibrionales</taxon>
        <taxon>Vibrionaceae</taxon>
        <taxon>Vibrio</taxon>
    </lineage>
</organism>
<protein>
    <submittedName>
        <fullName evidence="1">Uncharacterized protein</fullName>
    </submittedName>
</protein>
<sequence>MIKEYLTLFSHQFFGELFLRKDIPCKAIVFMMPEVSGYLVHRLYVAKMLNLGLRFSGIES</sequence>
<gene>
    <name evidence="1" type="ORF">SAMN04488244_10541</name>
</gene>
<dbReference type="EMBL" id="FNVG01000005">
    <property type="protein sequence ID" value="SEF91716.1"/>
    <property type="molecule type" value="Genomic_DNA"/>
</dbReference>
<keyword evidence="2" id="KW-1185">Reference proteome</keyword>
<accession>A0A1H5VXL6</accession>
<dbReference type="AlphaFoldDB" id="A0A1H5VXL6"/>
<evidence type="ECO:0000313" key="1">
    <source>
        <dbReference type="EMBL" id="SEF91716.1"/>
    </source>
</evidence>
<dbReference type="Proteomes" id="UP000236721">
    <property type="component" value="Unassembled WGS sequence"/>
</dbReference>
<name>A0A1H5VXL6_9VIBR</name>
<reference evidence="2" key="1">
    <citation type="submission" date="2016-10" db="EMBL/GenBank/DDBJ databases">
        <authorList>
            <person name="Varghese N."/>
            <person name="Submissions S."/>
        </authorList>
    </citation>
    <scope>NUCLEOTIDE SEQUENCE [LARGE SCALE GENOMIC DNA]</scope>
    <source>
        <strain evidence="2">CGMCC 1.7062</strain>
    </source>
</reference>
<evidence type="ECO:0000313" key="2">
    <source>
        <dbReference type="Proteomes" id="UP000236721"/>
    </source>
</evidence>
<proteinExistence type="predicted"/>